<sequence length="258" mass="30192">MYSIHEMSQKSGVSKRALRYYDQIGLLHPKTIKENGYRLYGDQEVTKLQEILLYKYLGFSLQEIKVALLVDSRTRIDLFTHHAHKIQQRMQQNKQQLLLANEMIAQLKGEQTMTNDDKFEQMKKTLIANNDALYGEELLRTYQPEAVQQTNLYWQNLSAETYQLLLHTEQELIHQLNELLLQPDADITGSKAKQVFLSHKKWLTLATSSYSVGYHRAMADLYKDDLRFSAYYDQKTLKPSTSLLCAIIYYYTTEETES</sequence>
<evidence type="ECO:0000256" key="1">
    <source>
        <dbReference type="ARBA" id="ARBA00023015"/>
    </source>
</evidence>
<dbReference type="PRINTS" id="PR00040">
    <property type="entry name" value="HTHMERR"/>
</dbReference>
<dbReference type="InterPro" id="IPR012925">
    <property type="entry name" value="TipAS_dom"/>
</dbReference>
<evidence type="ECO:0000256" key="3">
    <source>
        <dbReference type="ARBA" id="ARBA00023159"/>
    </source>
</evidence>
<dbReference type="SMART" id="SM00422">
    <property type="entry name" value="HTH_MERR"/>
    <property type="match status" value="1"/>
</dbReference>
<keyword evidence="7" id="KW-1185">Reference proteome</keyword>
<dbReference type="RefSeq" id="WP_379980744.1">
    <property type="nucleotide sequence ID" value="NZ_JBHUMO010000038.1"/>
</dbReference>
<dbReference type="PANTHER" id="PTHR30204:SF90">
    <property type="entry name" value="HTH-TYPE TRANSCRIPTIONAL ACTIVATOR MTA"/>
    <property type="match status" value="1"/>
</dbReference>
<dbReference type="Pfam" id="PF07739">
    <property type="entry name" value="TipAS"/>
    <property type="match status" value="1"/>
</dbReference>
<evidence type="ECO:0000313" key="7">
    <source>
        <dbReference type="Proteomes" id="UP001597427"/>
    </source>
</evidence>
<keyword evidence="4" id="KW-0804">Transcription</keyword>
<dbReference type="InterPro" id="IPR047057">
    <property type="entry name" value="MerR_fam"/>
</dbReference>
<dbReference type="PANTHER" id="PTHR30204">
    <property type="entry name" value="REDOX-CYCLING DRUG-SENSING TRANSCRIPTIONAL ACTIVATOR SOXR"/>
    <property type="match status" value="1"/>
</dbReference>
<accession>A0ABW5TJC7</accession>
<dbReference type="SUPFAM" id="SSF46955">
    <property type="entry name" value="Putative DNA-binding domain"/>
    <property type="match status" value="1"/>
</dbReference>
<reference evidence="7" key="1">
    <citation type="journal article" date="2019" name="Int. J. Syst. Evol. Microbiol.">
        <title>The Global Catalogue of Microorganisms (GCM) 10K type strain sequencing project: providing services to taxonomists for standard genome sequencing and annotation.</title>
        <authorList>
            <consortium name="The Broad Institute Genomics Platform"/>
            <consortium name="The Broad Institute Genome Sequencing Center for Infectious Disease"/>
            <person name="Wu L."/>
            <person name="Ma J."/>
        </authorList>
    </citation>
    <scope>NUCLEOTIDE SEQUENCE [LARGE SCALE GENOMIC DNA]</scope>
    <source>
        <strain evidence="7">TISTR 932</strain>
    </source>
</reference>
<dbReference type="PROSITE" id="PS50937">
    <property type="entry name" value="HTH_MERR_2"/>
    <property type="match status" value="1"/>
</dbReference>
<gene>
    <name evidence="6" type="ORF">ACFSR0_05565</name>
</gene>
<evidence type="ECO:0000313" key="6">
    <source>
        <dbReference type="EMBL" id="MFD2728894.1"/>
    </source>
</evidence>
<protein>
    <submittedName>
        <fullName evidence="6">MerR family transcriptional regulator</fullName>
    </submittedName>
</protein>
<keyword evidence="2" id="KW-0238">DNA-binding</keyword>
<dbReference type="Proteomes" id="UP001597427">
    <property type="component" value="Unassembled WGS sequence"/>
</dbReference>
<evidence type="ECO:0000256" key="4">
    <source>
        <dbReference type="ARBA" id="ARBA00023163"/>
    </source>
</evidence>
<dbReference type="EMBL" id="JBHUMO010000038">
    <property type="protein sequence ID" value="MFD2728894.1"/>
    <property type="molecule type" value="Genomic_DNA"/>
</dbReference>
<dbReference type="Gene3D" id="1.10.1660.10">
    <property type="match status" value="1"/>
</dbReference>
<name>A0ABW5TJC7_9ENTE</name>
<keyword evidence="1" id="KW-0805">Transcription regulation</keyword>
<proteinExistence type="predicted"/>
<dbReference type="InterPro" id="IPR009061">
    <property type="entry name" value="DNA-bd_dom_put_sf"/>
</dbReference>
<dbReference type="CDD" id="cd01106">
    <property type="entry name" value="HTH_TipAL-Mta"/>
    <property type="match status" value="1"/>
</dbReference>
<comment type="caution">
    <text evidence="6">The sequence shown here is derived from an EMBL/GenBank/DDBJ whole genome shotgun (WGS) entry which is preliminary data.</text>
</comment>
<dbReference type="Gene3D" id="1.10.490.50">
    <property type="entry name" value="Antibiotic binding domain of TipA-like multidrug resistance regulators"/>
    <property type="match status" value="1"/>
</dbReference>
<dbReference type="Pfam" id="PF13411">
    <property type="entry name" value="MerR_1"/>
    <property type="match status" value="1"/>
</dbReference>
<keyword evidence="3" id="KW-0010">Activator</keyword>
<evidence type="ECO:0000259" key="5">
    <source>
        <dbReference type="PROSITE" id="PS50937"/>
    </source>
</evidence>
<dbReference type="InterPro" id="IPR000551">
    <property type="entry name" value="MerR-type_HTH_dom"/>
</dbReference>
<feature type="domain" description="HTH merR-type" evidence="5">
    <location>
        <begin position="1"/>
        <end position="70"/>
    </location>
</feature>
<dbReference type="SUPFAM" id="SSF89082">
    <property type="entry name" value="Antibiotic binding domain of TipA-like multidrug resistance regulators"/>
    <property type="match status" value="1"/>
</dbReference>
<evidence type="ECO:0000256" key="2">
    <source>
        <dbReference type="ARBA" id="ARBA00023125"/>
    </source>
</evidence>
<organism evidence="6 7">
    <name type="scientific">Enterococcus camelliae</name>
    <dbReference type="NCBI Taxonomy" id="453959"/>
    <lineage>
        <taxon>Bacteria</taxon>
        <taxon>Bacillati</taxon>
        <taxon>Bacillota</taxon>
        <taxon>Bacilli</taxon>
        <taxon>Lactobacillales</taxon>
        <taxon>Enterococcaceae</taxon>
        <taxon>Enterococcus</taxon>
    </lineage>
</organism>
<dbReference type="InterPro" id="IPR036244">
    <property type="entry name" value="TipA-like_antibiotic-bd"/>
</dbReference>